<feature type="transmembrane region" description="Helical" evidence="15">
    <location>
        <begin position="1132"/>
        <end position="1154"/>
    </location>
</feature>
<keyword evidence="15" id="KW-0812">Transmembrane</keyword>
<feature type="transmembrane region" description="Helical" evidence="15">
    <location>
        <begin position="1166"/>
        <end position="1189"/>
    </location>
</feature>
<dbReference type="Gene3D" id="2.40.40.20">
    <property type="match status" value="1"/>
</dbReference>
<dbReference type="SMART" id="SM00663">
    <property type="entry name" value="RPOLA_N"/>
    <property type="match status" value="1"/>
</dbReference>
<dbReference type="Gene3D" id="4.10.860.120">
    <property type="entry name" value="RNA polymerase II, clamp domain"/>
    <property type="match status" value="1"/>
</dbReference>
<dbReference type="InterPro" id="IPR007081">
    <property type="entry name" value="RNA_pol_Rpb1_5"/>
</dbReference>
<dbReference type="GO" id="GO:0005665">
    <property type="term" value="C:RNA polymerase II, core complex"/>
    <property type="evidence" value="ECO:0007669"/>
    <property type="project" value="TreeGrafter"/>
</dbReference>
<evidence type="ECO:0000256" key="10">
    <source>
        <dbReference type="ARBA" id="ARBA00023163"/>
    </source>
</evidence>
<keyword evidence="9" id="KW-0238">DNA-binding</keyword>
<comment type="function">
    <text evidence="13">DNA-dependent RNA polymerase catalyzes the transcription of DNA into RNA using the four ribonucleoside triphosphates as substrates.</text>
</comment>
<dbReference type="SMART" id="SM00320">
    <property type="entry name" value="WD40"/>
    <property type="match status" value="5"/>
</dbReference>
<dbReference type="FunFam" id="3.30.1360.140:FF:000001">
    <property type="entry name" value="DNA-directed RNA polymerase subunit"/>
    <property type="match status" value="1"/>
</dbReference>
<organism evidence="17 18">
    <name type="scientific">Globodera pallida</name>
    <name type="common">Potato cyst nematode worm</name>
    <name type="synonym">Heterodera pallida</name>
    <dbReference type="NCBI Taxonomy" id="36090"/>
    <lineage>
        <taxon>Eukaryota</taxon>
        <taxon>Metazoa</taxon>
        <taxon>Ecdysozoa</taxon>
        <taxon>Nematoda</taxon>
        <taxon>Chromadorea</taxon>
        <taxon>Rhabditida</taxon>
        <taxon>Tylenchina</taxon>
        <taxon>Tylenchomorpha</taxon>
        <taxon>Tylenchoidea</taxon>
        <taxon>Heteroderidae</taxon>
        <taxon>Heteroderinae</taxon>
        <taxon>Globodera</taxon>
    </lineage>
</organism>
<dbReference type="GO" id="GO:0003677">
    <property type="term" value="F:DNA binding"/>
    <property type="evidence" value="ECO:0007669"/>
    <property type="project" value="UniProtKB-KW"/>
</dbReference>
<dbReference type="GO" id="GO:0003899">
    <property type="term" value="F:DNA-directed RNA polymerase activity"/>
    <property type="evidence" value="ECO:0007669"/>
    <property type="project" value="UniProtKB-EC"/>
</dbReference>
<dbReference type="Pfam" id="PF04990">
    <property type="entry name" value="RNA_pol_Rpb1_7"/>
    <property type="match status" value="1"/>
</dbReference>
<keyword evidence="11" id="KW-0539">Nucleus</keyword>
<dbReference type="InterPro" id="IPR000722">
    <property type="entry name" value="RNA_pol_asu"/>
</dbReference>
<evidence type="ECO:0000256" key="2">
    <source>
        <dbReference type="ARBA" id="ARBA00006460"/>
    </source>
</evidence>
<dbReference type="FunFam" id="4.10.860.120:FF:000003">
    <property type="entry name" value="DNA-directed RNA polymerase subunit"/>
    <property type="match status" value="1"/>
</dbReference>
<dbReference type="InterPro" id="IPR006592">
    <property type="entry name" value="RNA_pol_N"/>
</dbReference>
<evidence type="ECO:0000256" key="15">
    <source>
        <dbReference type="SAM" id="Phobius"/>
    </source>
</evidence>
<keyword evidence="5 13" id="KW-0548">Nucleotidyltransferase</keyword>
<keyword evidence="15" id="KW-0472">Membrane</keyword>
<evidence type="ECO:0000256" key="13">
    <source>
        <dbReference type="RuleBase" id="RU004279"/>
    </source>
</evidence>
<dbReference type="InterPro" id="IPR015943">
    <property type="entry name" value="WD40/YVTN_repeat-like_dom_sf"/>
</dbReference>
<evidence type="ECO:0000256" key="5">
    <source>
        <dbReference type="ARBA" id="ARBA00022695"/>
    </source>
</evidence>
<keyword evidence="8" id="KW-0460">Magnesium</keyword>
<dbReference type="Gene3D" id="1.10.150.390">
    <property type="match status" value="1"/>
</dbReference>
<keyword evidence="10 13" id="KW-0804">Transcription</keyword>
<dbReference type="CDD" id="cd02584">
    <property type="entry name" value="RNAP_II_Rpb1_C"/>
    <property type="match status" value="1"/>
</dbReference>
<sequence>MSVCEIEYSETKENGKPKLGGLNDPRQGVIEKKGVCMTCAGNDNECPGHFAHLDLAKPVFHIGFFAKILKLLRCVCFSCSRLLIDKEEARVKEVLKKSGHNFRSRLSLIYELCKTKGMCEGAAELPSNGDEFEEGEKEQKSGGCGRYQPQYRRKEIEIHAEWKKHVNDDTQERKIILTAERILEIFKGITDEDCLVLGLDPKFSRPDWMICQYAKIRMSWFRNEANGAAAHVIAEDVKLLQYHVATLVDNNVPGVTQILPWSTFRMNLSVTTPYNADFDGDEMNLHLPQSLETRAEISEIAMASRQLITPQANKPVMGIVQDTLTAVRMMTKRSVNVIRTHSTHPDDEDSGPYKWISPGDTKVLIDNSELLSGIICSKTVGRDVIEKAHNDDLEPTPGNTLRQTFENHVNRILNDARDRTGASAQKSLLRVWVNKMLKANEFHSAFGIEHFLISIKDDYGPGDSLKNSYLAGLTPAEFFFHAMGGREGLIDTAVKTAETGYIQRRLIKAMESVMISYDGTVRNSTGAVIQLRYGEDGLDGMWVEDQTVPIHKPNNNLFQSEFKLDLTNERQLRKLYTESVVKDITVLFILRPGEMVGALAAQSLGEPATQMTLNTFHYAGVSAKNVTLGVPRLKEIINVSKKPRTPSLTVFLKGLAAKDAEKAKDVLCKLEHTTMRKVTANTAIYYDPDPRNTCIEEDQEWVNIFYEMPDFDPSNASPWLLRLELDRKRMTDKKLSMEAIAEKINHSFKDDLQVIYTDDNADKLVFHLRLSTQSADKEGEEQIDKMEDDGILRALEQNILSDLTLQGIESIAKVYMVGIEDTDVAEWLLETDGTALLRVLSETDVDFVRTSSNDICEIFEVLGIEAVRKAIEREMNQVISFDGSYVNYRHLALLCYLMAITRHGINRQEVGALMRCSFEETVDILMEAAVHAEVDPVKGVSENIMLGQMAKAGTGCFDLVLDSEKCKLAMDIPDFIMAKSAGGVFVEGLPSGLSGPGFHQQLEEHFRHQSCHLRIMRLNSPHSSYGVASPRYSPTTPVVQPDISVIFAYQSKLFSDQPKLFAYESFVQSNLSQLLSNSNITVLFADESELLPDQSNIQSNFAALFADISELLADVAAILAQFTALFTLESSVLALVATIFTVVSSVLSFLPSIFSVISPIFSIVSSIFSFFPSVLSVIATIFTVISPIFSVVTSILSIVPSVLSVISPILSIVLDVFIEQRVRSQLLQKNNKQRHKVRTIGTAHEWAQLPDADLNDIDEEDLAAAQQMGGSASVVAKGSKALHAKHLIFKVLRDVSAGHHQGAISDVKFHPTKPVLVTAATSGTISLFEICKEDANLELKKGDFFLQDVCFPRFRLDSIEFFDGGTSILASSANQNHLYTYDLLNGKVASIRHPVVLDSLRTRLTRLSADGTFVGLLANSSDIFTMEHLHTFRGCQSVVDFCFAPFDRNILYSLAVDGAVNTWNLRRCAEQKVFFDHGCVRATRLSCSRTGQFVACGSNTGIVNVYDLAKVASDPEKSPKPAHTFEQLTTAVSFVGFSPDAQIMAFGSTAKRMSCRLSNCSTGSVFQNYPAKQEHFSTDKFTACEFSPNSAFFSLGTKQGKLRLYRLGHSNSY</sequence>
<dbReference type="InterPro" id="IPR042102">
    <property type="entry name" value="RNA_pol_Rpb1_3_sf"/>
</dbReference>
<dbReference type="Pfam" id="PF00623">
    <property type="entry name" value="RNA_pol_Rpb1_2"/>
    <property type="match status" value="1"/>
</dbReference>
<evidence type="ECO:0000256" key="14">
    <source>
        <dbReference type="SAM" id="MobiDB-lite"/>
    </source>
</evidence>
<name>A0A183BYI3_GLOPA</name>
<evidence type="ECO:0000313" key="17">
    <source>
        <dbReference type="Proteomes" id="UP000050741"/>
    </source>
</evidence>
<evidence type="ECO:0000256" key="7">
    <source>
        <dbReference type="ARBA" id="ARBA00022833"/>
    </source>
</evidence>
<evidence type="ECO:0000256" key="12">
    <source>
        <dbReference type="ARBA" id="ARBA00048552"/>
    </source>
</evidence>
<evidence type="ECO:0000259" key="16">
    <source>
        <dbReference type="SMART" id="SM00663"/>
    </source>
</evidence>
<keyword evidence="6" id="KW-0479">Metal-binding</keyword>
<dbReference type="Proteomes" id="UP000050741">
    <property type="component" value="Unassembled WGS sequence"/>
</dbReference>
<dbReference type="InterPro" id="IPR044893">
    <property type="entry name" value="RNA_pol_Rpb1_clamp_domain"/>
</dbReference>
<accession>A0A183BYI3</accession>
<evidence type="ECO:0000256" key="8">
    <source>
        <dbReference type="ARBA" id="ARBA00022842"/>
    </source>
</evidence>
<dbReference type="Gene3D" id="3.30.1360.140">
    <property type="match status" value="1"/>
</dbReference>
<evidence type="ECO:0000256" key="1">
    <source>
        <dbReference type="ARBA" id="ARBA00004123"/>
    </source>
</evidence>
<dbReference type="SUPFAM" id="SSF50978">
    <property type="entry name" value="WD40 repeat-like"/>
    <property type="match status" value="1"/>
</dbReference>
<evidence type="ECO:0000256" key="11">
    <source>
        <dbReference type="ARBA" id="ARBA00023242"/>
    </source>
</evidence>
<dbReference type="GO" id="GO:0046872">
    <property type="term" value="F:metal ion binding"/>
    <property type="evidence" value="ECO:0007669"/>
    <property type="project" value="UniProtKB-KW"/>
</dbReference>
<dbReference type="InterPro" id="IPR045867">
    <property type="entry name" value="DNA-dir_RpoC_beta_prime"/>
</dbReference>
<dbReference type="GO" id="GO:0006351">
    <property type="term" value="P:DNA-templated transcription"/>
    <property type="evidence" value="ECO:0007669"/>
    <property type="project" value="InterPro"/>
</dbReference>
<reference evidence="18" key="2">
    <citation type="submission" date="2016-06" db="UniProtKB">
        <authorList>
            <consortium name="WormBaseParasite"/>
        </authorList>
    </citation>
    <scope>IDENTIFICATION</scope>
</reference>
<comment type="similarity">
    <text evidence="2 13">Belongs to the RNA polymerase beta' chain family.</text>
</comment>
<keyword evidence="7" id="KW-0862">Zinc</keyword>
<dbReference type="InterPro" id="IPR007080">
    <property type="entry name" value="RNA_pol_Rpb1_1"/>
</dbReference>
<keyword evidence="17" id="KW-1185">Reference proteome</keyword>
<keyword evidence="15" id="KW-1133">Transmembrane helix</keyword>
<dbReference type="WBParaSite" id="GPLIN_000567300">
    <property type="protein sequence ID" value="GPLIN_000567300"/>
    <property type="gene ID" value="GPLIN_000567300"/>
</dbReference>
<dbReference type="Pfam" id="PF04997">
    <property type="entry name" value="RNA_pol_Rpb1_1"/>
    <property type="match status" value="1"/>
</dbReference>
<evidence type="ECO:0000256" key="6">
    <source>
        <dbReference type="ARBA" id="ARBA00022723"/>
    </source>
</evidence>
<feature type="region of interest" description="Disordered" evidence="14">
    <location>
        <begin position="127"/>
        <end position="146"/>
    </location>
</feature>
<dbReference type="Gene3D" id="1.10.132.30">
    <property type="match status" value="1"/>
</dbReference>
<dbReference type="Gene3D" id="6.10.250.2940">
    <property type="match status" value="1"/>
</dbReference>
<dbReference type="InterPro" id="IPR038120">
    <property type="entry name" value="Rpb1_funnel_sf"/>
</dbReference>
<protein>
    <recommendedName>
        <fullName evidence="13">DNA-directed RNA polymerase subunit</fullName>
        <ecNumber evidence="13">2.7.7.6</ecNumber>
    </recommendedName>
</protein>
<feature type="domain" description="RNA polymerase N-terminal" evidence="16">
    <location>
        <begin position="207"/>
        <end position="331"/>
    </location>
</feature>
<dbReference type="InterPro" id="IPR001680">
    <property type="entry name" value="WD40_rpt"/>
</dbReference>
<proteinExistence type="inferred from homology"/>
<evidence type="ECO:0000256" key="3">
    <source>
        <dbReference type="ARBA" id="ARBA00022478"/>
    </source>
</evidence>
<dbReference type="Gene3D" id="6.20.50.80">
    <property type="match status" value="1"/>
</dbReference>
<keyword evidence="3 13" id="KW-0240">DNA-directed RNA polymerase</keyword>
<dbReference type="SUPFAM" id="SSF64484">
    <property type="entry name" value="beta and beta-prime subunits of DNA dependent RNA-polymerase"/>
    <property type="match status" value="1"/>
</dbReference>
<dbReference type="Gene3D" id="1.10.274.100">
    <property type="entry name" value="RNA polymerase Rpb1, domain 3"/>
    <property type="match status" value="1"/>
</dbReference>
<comment type="catalytic activity">
    <reaction evidence="12 13">
        <text>RNA(n) + a ribonucleoside 5'-triphosphate = RNA(n+1) + diphosphate</text>
        <dbReference type="Rhea" id="RHEA:21248"/>
        <dbReference type="Rhea" id="RHEA-COMP:14527"/>
        <dbReference type="Rhea" id="RHEA-COMP:17342"/>
        <dbReference type="ChEBI" id="CHEBI:33019"/>
        <dbReference type="ChEBI" id="CHEBI:61557"/>
        <dbReference type="ChEBI" id="CHEBI:140395"/>
        <dbReference type="EC" id="2.7.7.6"/>
    </reaction>
</comment>
<dbReference type="Pfam" id="PF04998">
    <property type="entry name" value="RNA_pol_Rpb1_5"/>
    <property type="match status" value="1"/>
</dbReference>
<dbReference type="Pfam" id="PF00400">
    <property type="entry name" value="WD40"/>
    <property type="match status" value="1"/>
</dbReference>
<dbReference type="InterPro" id="IPR038593">
    <property type="entry name" value="RNA_pol_Rpb1_7_sf"/>
</dbReference>
<comment type="subcellular location">
    <subcellularLocation>
        <location evidence="1">Nucleus</location>
    </subcellularLocation>
</comment>
<dbReference type="FunFam" id="1.10.150.390:FF:000001">
    <property type="entry name" value="DNA-directed RNA polymerase subunit"/>
    <property type="match status" value="1"/>
</dbReference>
<dbReference type="InterPro" id="IPR036322">
    <property type="entry name" value="WD40_repeat_dom_sf"/>
</dbReference>
<reference evidence="17" key="1">
    <citation type="submission" date="2014-05" db="EMBL/GenBank/DDBJ databases">
        <title>The genome and life-stage specific transcriptomes of Globodera pallida elucidate key aspects of plant parasitism by a cyst nematode.</title>
        <authorList>
            <person name="Cotton J.A."/>
            <person name="Lilley C.J."/>
            <person name="Jones L.M."/>
            <person name="Kikuchi T."/>
            <person name="Reid A.J."/>
            <person name="Thorpe P."/>
            <person name="Tsai I.J."/>
            <person name="Beasley H."/>
            <person name="Blok V."/>
            <person name="Cock P.J.A."/>
            <person name="Van den Akker S.E."/>
            <person name="Holroyd N."/>
            <person name="Hunt M."/>
            <person name="Mantelin S."/>
            <person name="Naghra H."/>
            <person name="Pain A."/>
            <person name="Palomares-Rius J.E."/>
            <person name="Zarowiecki M."/>
            <person name="Berriman M."/>
            <person name="Jones J.T."/>
            <person name="Urwin P.E."/>
        </authorList>
    </citation>
    <scope>NUCLEOTIDE SEQUENCE [LARGE SCALE GENOMIC DNA]</scope>
    <source>
        <strain evidence="17">Lindley</strain>
    </source>
</reference>
<evidence type="ECO:0000256" key="4">
    <source>
        <dbReference type="ARBA" id="ARBA00022679"/>
    </source>
</evidence>
<evidence type="ECO:0000256" key="9">
    <source>
        <dbReference type="ARBA" id="ARBA00023125"/>
    </source>
</evidence>
<dbReference type="Gene3D" id="2.130.10.10">
    <property type="entry name" value="YVTN repeat-like/Quinoprotein amine dehydrogenase"/>
    <property type="match status" value="1"/>
</dbReference>
<dbReference type="PANTHER" id="PTHR19376:SF37">
    <property type="entry name" value="DNA-DIRECTED RNA POLYMERASE II SUBUNIT RPB1"/>
    <property type="match status" value="1"/>
</dbReference>
<dbReference type="PANTHER" id="PTHR19376">
    <property type="entry name" value="DNA-DIRECTED RNA POLYMERASE"/>
    <property type="match status" value="1"/>
</dbReference>
<dbReference type="EC" id="2.7.7.6" evidence="13"/>
<feature type="transmembrane region" description="Helical" evidence="15">
    <location>
        <begin position="1195"/>
        <end position="1218"/>
    </location>
</feature>
<evidence type="ECO:0000313" key="18">
    <source>
        <dbReference type="WBParaSite" id="GPLIN_000567300"/>
    </source>
</evidence>
<dbReference type="InterPro" id="IPR007073">
    <property type="entry name" value="RNA_pol_Rpb1_7"/>
</dbReference>
<keyword evidence="4 13" id="KW-0808">Transferase</keyword>